<dbReference type="Proteomes" id="UP001570511">
    <property type="component" value="Unassembled WGS sequence"/>
</dbReference>
<keyword evidence="1" id="KW-0472">Membrane</keyword>
<keyword evidence="2" id="KW-0482">Metalloprotease</keyword>
<feature type="transmembrane region" description="Helical" evidence="1">
    <location>
        <begin position="49"/>
        <end position="70"/>
    </location>
</feature>
<protein>
    <submittedName>
        <fullName evidence="2">Metalloprotease</fullName>
    </submittedName>
</protein>
<feature type="transmembrane region" description="Helical" evidence="1">
    <location>
        <begin position="191"/>
        <end position="211"/>
    </location>
</feature>
<dbReference type="AlphaFoldDB" id="A0ABD5MJ96"/>
<evidence type="ECO:0000313" key="3">
    <source>
        <dbReference type="Proteomes" id="UP001570511"/>
    </source>
</evidence>
<evidence type="ECO:0000256" key="1">
    <source>
        <dbReference type="SAM" id="Phobius"/>
    </source>
</evidence>
<keyword evidence="1" id="KW-1133">Transmembrane helix</keyword>
<evidence type="ECO:0000313" key="2">
    <source>
        <dbReference type="EMBL" id="MFA1611386.1"/>
    </source>
</evidence>
<gene>
    <name evidence="2" type="ORF">OS889_10285</name>
</gene>
<dbReference type="InterPro" id="IPR052348">
    <property type="entry name" value="Metallopeptidase_M50B"/>
</dbReference>
<feature type="transmembrane region" description="Helical" evidence="1">
    <location>
        <begin position="122"/>
        <end position="149"/>
    </location>
</feature>
<reference evidence="2 3" key="1">
    <citation type="submission" date="2024-08" db="EMBL/GenBank/DDBJ databases">
        <title>Halobellus sp. MBLA0158 whole genome sequence.</title>
        <authorList>
            <person name="Hwang C.Y."/>
            <person name="Cho E.-S."/>
            <person name="Seo M.-J."/>
        </authorList>
    </citation>
    <scope>NUCLEOTIDE SEQUENCE [LARGE SCALE GENOMIC DNA]</scope>
    <source>
        <strain evidence="2 3">MBLA0158</strain>
    </source>
</reference>
<keyword evidence="3" id="KW-1185">Reference proteome</keyword>
<keyword evidence="1" id="KW-0812">Transmembrane</keyword>
<comment type="caution">
    <text evidence="2">The sequence shown here is derived from an EMBL/GenBank/DDBJ whole genome shotgun (WGS) entry which is preliminary data.</text>
</comment>
<accession>A0ABD5MJ96</accession>
<dbReference type="GO" id="GO:0008237">
    <property type="term" value="F:metallopeptidase activity"/>
    <property type="evidence" value="ECO:0007669"/>
    <property type="project" value="UniProtKB-KW"/>
</dbReference>
<proteinExistence type="predicted"/>
<feature type="transmembrane region" description="Helical" evidence="1">
    <location>
        <begin position="90"/>
        <end position="110"/>
    </location>
</feature>
<keyword evidence="2" id="KW-0645">Protease</keyword>
<dbReference type="EMBL" id="JBGNYA010000001">
    <property type="protein sequence ID" value="MFA1611386.1"/>
    <property type="molecule type" value="Genomic_DNA"/>
</dbReference>
<dbReference type="RefSeq" id="WP_372389631.1">
    <property type="nucleotide sequence ID" value="NZ_JBGNYA010000001.1"/>
</dbReference>
<dbReference type="PANTHER" id="PTHR35864">
    <property type="entry name" value="ZINC METALLOPROTEASE MJ0611-RELATED"/>
    <property type="match status" value="1"/>
</dbReference>
<feature type="transmembrane region" description="Helical" evidence="1">
    <location>
        <begin position="20"/>
        <end position="37"/>
    </location>
</feature>
<sequence>MSAPSPSLSFSSKELRDLALAWIALGLAFAIFFAGGGQRAVTGILRGGIVGPLLLSLLTAGMGFLLHEVAHKVVAVRFGQVAEFRADYGMLFLAVVSALAGFIFAAPGAVHHRGRLTRREHGLIALAGPATNIVLAVVFLPVFFVGLLVNSEFVALAGSRGLTINLFLATFNMLPFGPLDGKTVLGWSKTAFAAFFVPSVVLTIGAFVVGFGF</sequence>
<organism evidence="2 3">
    <name type="scientific">Halobellus rubicundus</name>
    <dbReference type="NCBI Taxonomy" id="2996466"/>
    <lineage>
        <taxon>Archaea</taxon>
        <taxon>Methanobacteriati</taxon>
        <taxon>Methanobacteriota</taxon>
        <taxon>Stenosarchaea group</taxon>
        <taxon>Halobacteria</taxon>
        <taxon>Halobacteriales</taxon>
        <taxon>Haloferacaceae</taxon>
        <taxon>Halobellus</taxon>
    </lineage>
</organism>
<name>A0ABD5MJ96_9EURY</name>
<keyword evidence="2" id="KW-0378">Hydrolase</keyword>
<dbReference type="PANTHER" id="PTHR35864:SF1">
    <property type="entry name" value="ZINC METALLOPROTEASE YWHC-RELATED"/>
    <property type="match status" value="1"/>
</dbReference>